<feature type="signal peptide" evidence="16">
    <location>
        <begin position="1"/>
        <end position="21"/>
    </location>
</feature>
<feature type="binding site" evidence="15">
    <location>
        <position position="146"/>
    </location>
    <ligand>
        <name>Zn(2+)</name>
        <dbReference type="ChEBI" id="CHEBI:29105"/>
        <note>catalytic</note>
    </ligand>
</feature>
<dbReference type="Gene3D" id="2.60.210.10">
    <property type="entry name" value="Apoptosis, Tumor Necrosis Factor Receptor Associated Protein 2, Chain A"/>
    <property type="match status" value="1"/>
</dbReference>
<keyword evidence="11" id="KW-0472">Membrane</keyword>
<dbReference type="PANTHER" id="PTHR10127:SF814">
    <property type="entry name" value="MEPRIN A SUBUNIT BETA"/>
    <property type="match status" value="1"/>
</dbReference>
<evidence type="ECO:0000256" key="3">
    <source>
        <dbReference type="ARBA" id="ARBA00022670"/>
    </source>
</evidence>
<name>A0AAV7BEX5_ENGPU</name>
<dbReference type="InterPro" id="IPR013320">
    <property type="entry name" value="ConA-like_dom_sf"/>
</dbReference>
<dbReference type="GO" id="GO:0006508">
    <property type="term" value="P:proteolysis"/>
    <property type="evidence" value="ECO:0007669"/>
    <property type="project" value="UniProtKB-KW"/>
</dbReference>
<keyword evidence="7 15" id="KW-0378">Hydrolase</keyword>
<comment type="subcellular location">
    <subcellularLocation>
        <location evidence="1">Membrane</location>
        <topology evidence="1">Single-pass type I membrane protein</topology>
    </subcellularLocation>
</comment>
<dbReference type="Gene3D" id="2.60.120.200">
    <property type="match status" value="1"/>
</dbReference>
<evidence type="ECO:0000256" key="4">
    <source>
        <dbReference type="ARBA" id="ARBA00022692"/>
    </source>
</evidence>
<dbReference type="GO" id="GO:0016020">
    <property type="term" value="C:membrane"/>
    <property type="evidence" value="ECO:0007669"/>
    <property type="project" value="UniProtKB-SubCell"/>
</dbReference>
<sequence length="591" mass="67492">MKVMKMKGITLFLYFLAGLEKHLPLYTDITDINKGLDLFEGDIKVDEGSKRNTITGSKYRWPLTVPYYLEDNLETNAKAVILKAFERFRLKTCINFKPWSGEKNYISVFKDDGCYSYTGNRQTGKQQLSIGYGCDTVEIVQHEFLHALGFYHEQSRSDRDDYVTIFWENIQPGKERNFIAYNDVTTSFLNVPYDYTSVMHYSKTVFQNGSEPTIITKNPQFSNLIGKHVDFSDSDVLKLNRLYDCTSSVTFLDSCSFETDDNCGMLHSSGDADGWQRVTQTPNGPSSDHTHIGKEREVGYFMYFSTSTGEPGDEALLESRLFYPARGFQCLEFFYYHNSNGHDQLNIWIKEYTNAFPNGILKLMDSVTGNAADYWQLHYSSLNATHKFRFVFQAIKGHGSSTGGFSIDDINLSENVCPENVWHIRNFSRDMEKEYMLSPPYYSKDGYAYQIGLSEISTKDSPVNIAAFLVLITGANDYALQWPCPWRQATIEFMDQNPNIQKRTSSMKSIATDPKLQSSVTGKPVWDNPAIVGSFHKFPNGTSYRLAGGYGIYLFTTEEWLYRREFLKGGDAFILISMEGMILRGIVPKCK</sequence>
<evidence type="ECO:0000256" key="14">
    <source>
        <dbReference type="ARBA" id="ARBA00023180"/>
    </source>
</evidence>
<protein>
    <recommendedName>
        <fullName evidence="16">Metalloendopeptidase</fullName>
        <ecNumber evidence="16">3.4.24.-</ecNumber>
    </recommendedName>
</protein>
<dbReference type="FunFam" id="2.60.120.200:FF:000037">
    <property type="entry name" value="Meprin A subunit"/>
    <property type="match status" value="1"/>
</dbReference>
<dbReference type="PRINTS" id="PR00480">
    <property type="entry name" value="ASTACIN"/>
</dbReference>
<comment type="caution">
    <text evidence="15">Lacks conserved residue(s) required for the propagation of feature annotation.</text>
</comment>
<evidence type="ECO:0000256" key="12">
    <source>
        <dbReference type="ARBA" id="ARBA00023145"/>
    </source>
</evidence>
<evidence type="ECO:0000259" key="17">
    <source>
        <dbReference type="PROSITE" id="PS50060"/>
    </source>
</evidence>
<dbReference type="InterPro" id="IPR008974">
    <property type="entry name" value="TRAF-like"/>
</dbReference>
<keyword evidence="8 15" id="KW-0862">Zinc</keyword>
<keyword evidence="10 15" id="KW-0482">Metalloprotease</keyword>
<keyword evidence="12" id="KW-0865">Zymogen</keyword>
<dbReference type="Pfam" id="PF01400">
    <property type="entry name" value="Astacin"/>
    <property type="match status" value="1"/>
</dbReference>
<dbReference type="AlphaFoldDB" id="A0AAV7BEX5"/>
<dbReference type="PANTHER" id="PTHR10127">
    <property type="entry name" value="DISCOIDIN, CUB, EGF, LAMININ , AND ZINC METALLOPROTEASE DOMAIN CONTAINING"/>
    <property type="match status" value="1"/>
</dbReference>
<dbReference type="SUPFAM" id="SSF49599">
    <property type="entry name" value="TRAF domain-like"/>
    <property type="match status" value="1"/>
</dbReference>
<dbReference type="GO" id="GO:0008270">
    <property type="term" value="F:zinc ion binding"/>
    <property type="evidence" value="ECO:0007669"/>
    <property type="project" value="UniProtKB-UniRule"/>
</dbReference>
<keyword evidence="5 15" id="KW-0479">Metal-binding</keyword>
<evidence type="ECO:0000256" key="11">
    <source>
        <dbReference type="ARBA" id="ARBA00023136"/>
    </source>
</evidence>
<feature type="active site" evidence="15">
    <location>
        <position position="143"/>
    </location>
</feature>
<reference evidence="19" key="1">
    <citation type="thesis" date="2020" institute="ProQuest LLC" country="789 East Eisenhower Parkway, Ann Arbor, MI, USA">
        <title>Comparative Genomics and Chromosome Evolution.</title>
        <authorList>
            <person name="Mudd A.B."/>
        </authorList>
    </citation>
    <scope>NUCLEOTIDE SEQUENCE</scope>
    <source>
        <strain evidence="19">237g6f4</strain>
        <tissue evidence="19">Blood</tissue>
    </source>
</reference>
<evidence type="ECO:0000259" key="18">
    <source>
        <dbReference type="PROSITE" id="PS51864"/>
    </source>
</evidence>
<evidence type="ECO:0000256" key="13">
    <source>
        <dbReference type="ARBA" id="ARBA00023157"/>
    </source>
</evidence>
<dbReference type="InterPro" id="IPR002083">
    <property type="entry name" value="MATH/TRAF_dom"/>
</dbReference>
<feature type="binding site" evidence="15">
    <location>
        <position position="142"/>
    </location>
    <ligand>
        <name>Zn(2+)</name>
        <dbReference type="ChEBI" id="CHEBI:29105"/>
        <note>catalytic</note>
    </ligand>
</feature>
<dbReference type="Pfam" id="PF22486">
    <property type="entry name" value="MATH_2"/>
    <property type="match status" value="1"/>
</dbReference>
<keyword evidence="4" id="KW-0812">Transmembrane</keyword>
<feature type="domain" description="MAM" evidence="17">
    <location>
        <begin position="253"/>
        <end position="419"/>
    </location>
</feature>
<keyword evidence="6 16" id="KW-0732">Signal</keyword>
<dbReference type="FunFam" id="2.60.210.10:FF:000009">
    <property type="entry name" value="Meprin A subunit"/>
    <property type="match status" value="1"/>
</dbReference>
<dbReference type="InterPro" id="IPR006026">
    <property type="entry name" value="Peptidase_Metallo"/>
</dbReference>
<dbReference type="PROSITE" id="PS00740">
    <property type="entry name" value="MAM_1"/>
    <property type="match status" value="1"/>
</dbReference>
<comment type="cofactor">
    <cofactor evidence="15 16">
        <name>Zn(2+)</name>
        <dbReference type="ChEBI" id="CHEBI:29105"/>
    </cofactor>
    <text evidence="15 16">Binds 1 zinc ion per subunit.</text>
</comment>
<keyword evidence="14" id="KW-0325">Glycoprotein</keyword>
<evidence type="ECO:0000256" key="10">
    <source>
        <dbReference type="ARBA" id="ARBA00023049"/>
    </source>
</evidence>
<evidence type="ECO:0000313" key="20">
    <source>
        <dbReference type="Proteomes" id="UP000824782"/>
    </source>
</evidence>
<evidence type="ECO:0000256" key="8">
    <source>
        <dbReference type="ARBA" id="ARBA00022833"/>
    </source>
</evidence>
<keyword evidence="20" id="KW-1185">Reference proteome</keyword>
<gene>
    <name evidence="19" type="ORF">GDO81_011479</name>
</gene>
<evidence type="ECO:0000256" key="15">
    <source>
        <dbReference type="PROSITE-ProRule" id="PRU01211"/>
    </source>
</evidence>
<organism evidence="19 20">
    <name type="scientific">Engystomops pustulosus</name>
    <name type="common">Tungara frog</name>
    <name type="synonym">Physalaemus pustulosus</name>
    <dbReference type="NCBI Taxonomy" id="76066"/>
    <lineage>
        <taxon>Eukaryota</taxon>
        <taxon>Metazoa</taxon>
        <taxon>Chordata</taxon>
        <taxon>Craniata</taxon>
        <taxon>Vertebrata</taxon>
        <taxon>Euteleostomi</taxon>
        <taxon>Amphibia</taxon>
        <taxon>Batrachia</taxon>
        <taxon>Anura</taxon>
        <taxon>Neobatrachia</taxon>
        <taxon>Hyloidea</taxon>
        <taxon>Leptodactylidae</taxon>
        <taxon>Leiuperinae</taxon>
        <taxon>Engystomops</taxon>
    </lineage>
</organism>
<dbReference type="PRINTS" id="PR00020">
    <property type="entry name" value="MAMDOMAIN"/>
</dbReference>
<dbReference type="PROSITE" id="PS50060">
    <property type="entry name" value="MAM_2"/>
    <property type="match status" value="1"/>
</dbReference>
<dbReference type="FunFam" id="3.40.390.10:FF:000015">
    <property type="entry name" value="Meprin A subunit"/>
    <property type="match status" value="1"/>
</dbReference>
<comment type="caution">
    <text evidence="19">The sequence shown here is derived from an EMBL/GenBank/DDBJ whole genome shotgun (WGS) entry which is preliminary data.</text>
</comment>
<accession>A0AAV7BEX5</accession>
<dbReference type="GO" id="GO:0004222">
    <property type="term" value="F:metalloendopeptidase activity"/>
    <property type="evidence" value="ECO:0007669"/>
    <property type="project" value="UniProtKB-UniRule"/>
</dbReference>
<evidence type="ECO:0000256" key="1">
    <source>
        <dbReference type="ARBA" id="ARBA00004479"/>
    </source>
</evidence>
<feature type="chain" id="PRO_5043109197" description="Metalloendopeptidase" evidence="16">
    <location>
        <begin position="22"/>
        <end position="591"/>
    </location>
</feature>
<dbReference type="CDD" id="cd06263">
    <property type="entry name" value="MAM"/>
    <property type="match status" value="1"/>
</dbReference>
<dbReference type="InterPro" id="IPR024079">
    <property type="entry name" value="MetalloPept_cat_dom_sf"/>
</dbReference>
<evidence type="ECO:0000313" key="19">
    <source>
        <dbReference type="EMBL" id="KAG8570947.1"/>
    </source>
</evidence>
<dbReference type="PROSITE" id="PS51864">
    <property type="entry name" value="ASTACIN"/>
    <property type="match status" value="1"/>
</dbReference>
<dbReference type="EMBL" id="WNYA01000005">
    <property type="protein sequence ID" value="KAG8570947.1"/>
    <property type="molecule type" value="Genomic_DNA"/>
</dbReference>
<evidence type="ECO:0000256" key="6">
    <source>
        <dbReference type="ARBA" id="ARBA00022729"/>
    </source>
</evidence>
<keyword evidence="3 15" id="KW-0645">Protease</keyword>
<evidence type="ECO:0000256" key="16">
    <source>
        <dbReference type="RuleBase" id="RU361183"/>
    </source>
</evidence>
<keyword evidence="2" id="KW-0245">EGF-like domain</keyword>
<dbReference type="SUPFAM" id="SSF49899">
    <property type="entry name" value="Concanavalin A-like lectins/glucanases"/>
    <property type="match status" value="1"/>
</dbReference>
<dbReference type="Gene3D" id="3.40.390.10">
    <property type="entry name" value="Collagenase (Catalytic Domain)"/>
    <property type="match status" value="1"/>
</dbReference>
<dbReference type="SMART" id="SM00235">
    <property type="entry name" value="ZnMc"/>
    <property type="match status" value="1"/>
</dbReference>
<dbReference type="Proteomes" id="UP000824782">
    <property type="component" value="Unassembled WGS sequence"/>
</dbReference>
<evidence type="ECO:0000256" key="7">
    <source>
        <dbReference type="ARBA" id="ARBA00022801"/>
    </source>
</evidence>
<dbReference type="Pfam" id="PF00629">
    <property type="entry name" value="MAM"/>
    <property type="match status" value="1"/>
</dbReference>
<keyword evidence="13" id="KW-1015">Disulfide bond</keyword>
<evidence type="ECO:0000256" key="9">
    <source>
        <dbReference type="ARBA" id="ARBA00022989"/>
    </source>
</evidence>
<evidence type="ECO:0000256" key="5">
    <source>
        <dbReference type="ARBA" id="ARBA00022723"/>
    </source>
</evidence>
<keyword evidence="9" id="KW-1133">Transmembrane helix</keyword>
<dbReference type="InterPro" id="IPR001506">
    <property type="entry name" value="Peptidase_M12A"/>
</dbReference>
<proteinExistence type="predicted"/>
<dbReference type="SMART" id="SM00137">
    <property type="entry name" value="MAM"/>
    <property type="match status" value="1"/>
</dbReference>
<feature type="domain" description="Peptidase M12A" evidence="18">
    <location>
        <begin position="52"/>
        <end position="246"/>
    </location>
</feature>
<dbReference type="EC" id="3.4.24.-" evidence="16"/>
<evidence type="ECO:0000256" key="2">
    <source>
        <dbReference type="ARBA" id="ARBA00022536"/>
    </source>
</evidence>
<dbReference type="SUPFAM" id="SSF55486">
    <property type="entry name" value="Metalloproteases ('zincins'), catalytic domain"/>
    <property type="match status" value="1"/>
</dbReference>
<feature type="binding site" evidence="15">
    <location>
        <position position="152"/>
    </location>
    <ligand>
        <name>Zn(2+)</name>
        <dbReference type="ChEBI" id="CHEBI:29105"/>
        <note>catalytic</note>
    </ligand>
</feature>
<dbReference type="InterPro" id="IPR000998">
    <property type="entry name" value="MAM_dom"/>
</dbReference>